<name>A0A1H6UWZ6_9ACTN</name>
<dbReference type="InterPro" id="IPR016024">
    <property type="entry name" value="ARM-type_fold"/>
</dbReference>
<dbReference type="InterPro" id="IPR007111">
    <property type="entry name" value="NACHT_NTPase"/>
</dbReference>
<dbReference type="PROSITE" id="PS50837">
    <property type="entry name" value="NACHT"/>
    <property type="match status" value="1"/>
</dbReference>
<dbReference type="GO" id="GO:0016491">
    <property type="term" value="F:oxidoreductase activity"/>
    <property type="evidence" value="ECO:0007669"/>
    <property type="project" value="TreeGrafter"/>
</dbReference>
<keyword evidence="3" id="KW-1185">Reference proteome</keyword>
<dbReference type="Gene3D" id="1.25.10.10">
    <property type="entry name" value="Leucine-rich Repeat Variant"/>
    <property type="match status" value="4"/>
</dbReference>
<dbReference type="Pfam" id="PF13646">
    <property type="entry name" value="HEAT_2"/>
    <property type="match status" value="4"/>
</dbReference>
<dbReference type="InterPro" id="IPR004155">
    <property type="entry name" value="PBS_lyase_HEAT"/>
</dbReference>
<reference evidence="3" key="1">
    <citation type="submission" date="2016-10" db="EMBL/GenBank/DDBJ databases">
        <authorList>
            <person name="Varghese N."/>
            <person name="Submissions S."/>
        </authorList>
    </citation>
    <scope>NUCLEOTIDE SEQUENCE [LARGE SCALE GENOMIC DNA]</scope>
    <source>
        <strain evidence="3">CGMCC 4.7038</strain>
    </source>
</reference>
<dbReference type="InterPro" id="IPR011989">
    <property type="entry name" value="ARM-like"/>
</dbReference>
<dbReference type="Pfam" id="PF13271">
    <property type="entry name" value="DUF4062"/>
    <property type="match status" value="1"/>
</dbReference>
<dbReference type="Pfam" id="PF05729">
    <property type="entry name" value="NACHT"/>
    <property type="match status" value="1"/>
</dbReference>
<dbReference type="SUPFAM" id="SSF48371">
    <property type="entry name" value="ARM repeat"/>
    <property type="match status" value="1"/>
</dbReference>
<dbReference type="InterPro" id="IPR027417">
    <property type="entry name" value="P-loop_NTPase"/>
</dbReference>
<dbReference type="OrthoDB" id="135105at2"/>
<dbReference type="SUPFAM" id="SSF52540">
    <property type="entry name" value="P-loop containing nucleoside triphosphate hydrolases"/>
    <property type="match status" value="1"/>
</dbReference>
<dbReference type="Proteomes" id="UP000198707">
    <property type="component" value="Unassembled WGS sequence"/>
</dbReference>
<dbReference type="SMART" id="SM00567">
    <property type="entry name" value="EZ_HEAT"/>
    <property type="match status" value="8"/>
</dbReference>
<organism evidence="2 3">
    <name type="scientific">Micromonospora phaseoli</name>
    <dbReference type="NCBI Taxonomy" id="1144548"/>
    <lineage>
        <taxon>Bacteria</taxon>
        <taxon>Bacillati</taxon>
        <taxon>Actinomycetota</taxon>
        <taxon>Actinomycetes</taxon>
        <taxon>Micromonosporales</taxon>
        <taxon>Micromonosporaceae</taxon>
        <taxon>Micromonospora</taxon>
    </lineage>
</organism>
<dbReference type="PANTHER" id="PTHR12697:SF5">
    <property type="entry name" value="DEOXYHYPUSINE HYDROXYLASE"/>
    <property type="match status" value="1"/>
</dbReference>
<dbReference type="EMBL" id="FNYV01000002">
    <property type="protein sequence ID" value="SEI96889.1"/>
    <property type="molecule type" value="Genomic_DNA"/>
</dbReference>
<dbReference type="STRING" id="1144548.SAMN05443287_102436"/>
<protein>
    <submittedName>
        <fullName evidence="2">HEAT repeat-containing protein</fullName>
    </submittedName>
</protein>
<dbReference type="PANTHER" id="PTHR12697">
    <property type="entry name" value="PBS LYASE HEAT-LIKE PROTEIN"/>
    <property type="match status" value="1"/>
</dbReference>
<sequence>MAVGLPTFTGRMDVMAADILKNAVASHPWSLPSMKVYISATQKDLLDYRAAVHAAARRLEIEDVAMEAYGADIRPPLERCLADVRRCDLYIGLFAWRYGYRPPGQESSITELEYREALAAGKPCLIFLLAEDVPWPVDMVDRNGDWRQVVALRRELKERHLCDFFSSVDDLSAKVTVALADVRSGRSPGREPGDPDTHLPEAVRGQYHKQLGLQYHAVSLDGVSPRPTIGYLTIGLSTVFVEPLVREDARPEMPLAWWRWAGSGSDGDGSQLPGVVDPQEVERLWEEYAAKEASALFDVVCDPARRAIVLLGDPGSGKSAAARYVALALAGVCDEPRLSALHRYLPVLIELRSYASHRGDGRCDGLMDYVGHRHQQGLTGIDRDVLEAYLRQGGQALFLFDGLDEVFDPAQREEIAAQIATFAAEYPGVRTVVTSRAAGYLRHTFANAGFDHFTLEDLDDERIERFLGNWYRYVMPTPPAEADRQRRQILEVLRRSRAMHEIAGNPLLLMLMAIVGRDRPLPRNRRRLYLHVTDVLISEWDVTKQLRESHGEVPPLDPQAKLRLLRHLAFWMQCRESGSAGNYIESDELSRIFRDHLVEFYGFENERAHAMAYSMIDKLRQRSFILERYGLRLFGFVHRTFLEFFCAEEIVDRFDHDPDAWGLDRLRALFREHWADPSWREVLRLVASALPADAANDLVTLIATEVNRPWPPLNLASPPWNLVLAAQSVAEAPQPAGLTGAGAAVLRQVVLLVEHGISVEDPNLVELTEQELLSSVRALGPQWPGRAVFLNWYRRRGVRTSWRSGSTFATRVAAVLSTADEQLEELLVRELGQGRERQARITLVAGLAELAGRPDTNSRSRRHCHDLLLGQARAEGSTAVRQAAVRALVTNFGAGTDLVDVLRDLAGSSDPAVRALAVQSLGGRAEQAEDIRRLLLTRATEDRDTGVRRAAVAVLAARCADLPGIAETLQRLLATDTDPGVVQCALGCLLELPEHAEAARSRALSRIGGDSHDDVRRCLVTELLPGRPSAEGTELLLKLAGSDASARVRAVAVQRLVLVNDPDGRCRDRLVDRIEQDEDAAVRAAAVTVLADRYRMDDTGWTVAAHAARADEDATVRLAAVRALAEAYPDHRTGELLLERARQDLTASVRLAAVDLLTGRTLLGHATRELLISRASRERDPIVRLRVTRSLARLGEPLNDDVRECLAEQLRRDPDPNVLRAAAQALARDGGAGSLVETLSRRARRDSYAGIRLAAVQSLSAYGSPDVVTDVLLECIESDTDPAAFDAAVRCLTGRGSTSMAVTLRLMRRLADQDPAIRARIAAALGEHFGSDPEVRVLLVGLVRDDPHLEVRRRAAEQLAATLAGRVGVRELLMRLVDDEDWEIRRTALLALARHYGADTRTREILIRLARQEDATIRGLAGQLLATLPGTSPDDFP</sequence>
<accession>A0A1H6UWZ6</accession>
<dbReference type="InterPro" id="IPR025139">
    <property type="entry name" value="DUF4062"/>
</dbReference>
<proteinExistence type="predicted"/>
<evidence type="ECO:0000259" key="1">
    <source>
        <dbReference type="PROSITE" id="PS50837"/>
    </source>
</evidence>
<evidence type="ECO:0000313" key="2">
    <source>
        <dbReference type="EMBL" id="SEI96889.1"/>
    </source>
</evidence>
<feature type="domain" description="NACHT" evidence="1">
    <location>
        <begin position="306"/>
        <end position="436"/>
    </location>
</feature>
<gene>
    <name evidence="2" type="ORF">SAMN05443287_102436</name>
</gene>
<evidence type="ECO:0000313" key="3">
    <source>
        <dbReference type="Proteomes" id="UP000198707"/>
    </source>
</evidence>
<dbReference type="Gene3D" id="3.40.50.300">
    <property type="entry name" value="P-loop containing nucleotide triphosphate hydrolases"/>
    <property type="match status" value="1"/>
</dbReference>